<dbReference type="Proteomes" id="UP000013782">
    <property type="component" value="Unassembled WGS sequence"/>
</dbReference>
<dbReference type="PANTHER" id="PTHR43877:SF2">
    <property type="entry name" value="AMINOALKYLPHOSPHONATE N-ACETYLTRANSFERASE-RELATED"/>
    <property type="match status" value="1"/>
</dbReference>
<evidence type="ECO:0000256" key="1">
    <source>
        <dbReference type="ARBA" id="ARBA00022679"/>
    </source>
</evidence>
<evidence type="ECO:0000313" key="4">
    <source>
        <dbReference type="EMBL" id="EOH97480.1"/>
    </source>
</evidence>
<dbReference type="AlphaFoldDB" id="R2SQH7"/>
<dbReference type="PROSITE" id="PS51186">
    <property type="entry name" value="GNAT"/>
    <property type="match status" value="1"/>
</dbReference>
<name>R2SQH7_9ENTE</name>
<keyword evidence="2" id="KW-0012">Acyltransferase</keyword>
<dbReference type="GO" id="GO:0016747">
    <property type="term" value="F:acyltransferase activity, transferring groups other than amino-acyl groups"/>
    <property type="evidence" value="ECO:0007669"/>
    <property type="project" value="InterPro"/>
</dbReference>
<comment type="caution">
    <text evidence="4">The sequence shown here is derived from an EMBL/GenBank/DDBJ whole genome shotgun (WGS) entry which is preliminary data.</text>
</comment>
<dbReference type="PATRIC" id="fig|1158607.3.peg.148"/>
<evidence type="ECO:0000259" key="3">
    <source>
        <dbReference type="PROSITE" id="PS51186"/>
    </source>
</evidence>
<evidence type="ECO:0000313" key="5">
    <source>
        <dbReference type="Proteomes" id="UP000013782"/>
    </source>
</evidence>
<accession>R2SQH7</accession>
<dbReference type="OrthoDB" id="5292888at2"/>
<dbReference type="EMBL" id="AJAQ01000001">
    <property type="protein sequence ID" value="EOH97480.1"/>
    <property type="molecule type" value="Genomic_DNA"/>
</dbReference>
<proteinExistence type="predicted"/>
<dbReference type="RefSeq" id="WP_010755213.1">
    <property type="nucleotide sequence ID" value="NZ_ASWD01000002.1"/>
</dbReference>
<dbReference type="CDD" id="cd04301">
    <property type="entry name" value="NAT_SF"/>
    <property type="match status" value="1"/>
</dbReference>
<dbReference type="PANTHER" id="PTHR43877">
    <property type="entry name" value="AMINOALKYLPHOSPHONATE N-ACETYLTRANSFERASE-RELATED-RELATED"/>
    <property type="match status" value="1"/>
</dbReference>
<protein>
    <recommendedName>
        <fullName evidence="3">N-acetyltransferase domain-containing protein</fullName>
    </recommendedName>
</protein>
<dbReference type="STRING" id="160454.RV10_GL004431"/>
<dbReference type="InterPro" id="IPR016181">
    <property type="entry name" value="Acyl_CoA_acyltransferase"/>
</dbReference>
<dbReference type="HOGENOM" id="CLU_013985_18_2_9"/>
<evidence type="ECO:0000256" key="2">
    <source>
        <dbReference type="ARBA" id="ARBA00023315"/>
    </source>
</evidence>
<sequence length="166" mass="18543">MTVELRPAQVTDLPAIAAIYTENWQHTYKQILPEAFLQAMNPADSEKQWAKFLATQETTLLVAMAEGQIAGFVAVSKESELENTIYVDSLHVSSSFRNRGIGSLLLREILADARQEGKQVTICILRGNDQARAVYSKLGALHLKYFEDTIGGITTQSEKLIWKTEQ</sequence>
<feature type="domain" description="N-acetyltransferase" evidence="3">
    <location>
        <begin position="3"/>
        <end position="162"/>
    </location>
</feature>
<dbReference type="InterPro" id="IPR050832">
    <property type="entry name" value="Bact_Acetyltransf"/>
</dbReference>
<keyword evidence="1" id="KW-0808">Transferase</keyword>
<reference evidence="4 5" key="1">
    <citation type="submission" date="2013-02" db="EMBL/GenBank/DDBJ databases">
        <title>The Genome Sequence of Enterococcus pallens BAA-351.</title>
        <authorList>
            <consortium name="The Broad Institute Genome Sequencing Platform"/>
            <consortium name="The Broad Institute Genome Sequencing Center for Infectious Disease"/>
            <person name="Earl A.M."/>
            <person name="Gilmore M.S."/>
            <person name="Lebreton F."/>
            <person name="Walker B."/>
            <person name="Young S.K."/>
            <person name="Zeng Q."/>
            <person name="Gargeya S."/>
            <person name="Fitzgerald M."/>
            <person name="Haas B."/>
            <person name="Abouelleil A."/>
            <person name="Alvarado L."/>
            <person name="Arachchi H.M."/>
            <person name="Berlin A.M."/>
            <person name="Chapman S.B."/>
            <person name="Dewar J."/>
            <person name="Goldberg J."/>
            <person name="Griggs A."/>
            <person name="Gujja S."/>
            <person name="Hansen M."/>
            <person name="Howarth C."/>
            <person name="Imamovic A."/>
            <person name="Larimer J."/>
            <person name="McCowan C."/>
            <person name="Murphy C."/>
            <person name="Neiman D."/>
            <person name="Pearson M."/>
            <person name="Priest M."/>
            <person name="Roberts A."/>
            <person name="Saif S."/>
            <person name="Shea T."/>
            <person name="Sisk P."/>
            <person name="Sykes S."/>
            <person name="Wortman J."/>
            <person name="Nusbaum C."/>
            <person name="Birren B."/>
        </authorList>
    </citation>
    <scope>NUCLEOTIDE SEQUENCE [LARGE SCALE GENOMIC DNA]</scope>
    <source>
        <strain evidence="4 5">ATCC BAA-351</strain>
    </source>
</reference>
<dbReference type="Pfam" id="PF00583">
    <property type="entry name" value="Acetyltransf_1"/>
    <property type="match status" value="1"/>
</dbReference>
<organism evidence="4 5">
    <name type="scientific">Enterococcus pallens ATCC BAA-351</name>
    <dbReference type="NCBI Taxonomy" id="1158607"/>
    <lineage>
        <taxon>Bacteria</taxon>
        <taxon>Bacillati</taxon>
        <taxon>Bacillota</taxon>
        <taxon>Bacilli</taxon>
        <taxon>Lactobacillales</taxon>
        <taxon>Enterococcaceae</taxon>
        <taxon>Enterococcus</taxon>
    </lineage>
</organism>
<gene>
    <name evidence="4" type="ORF">UAU_00148</name>
</gene>
<keyword evidence="5" id="KW-1185">Reference proteome</keyword>
<dbReference type="eggNOG" id="COG0456">
    <property type="taxonomic scope" value="Bacteria"/>
</dbReference>
<dbReference type="InterPro" id="IPR000182">
    <property type="entry name" value="GNAT_dom"/>
</dbReference>
<dbReference type="SUPFAM" id="SSF55729">
    <property type="entry name" value="Acyl-CoA N-acyltransferases (Nat)"/>
    <property type="match status" value="1"/>
</dbReference>
<dbReference type="Gene3D" id="3.40.630.30">
    <property type="match status" value="1"/>
</dbReference>